<reference evidence="14" key="1">
    <citation type="submission" date="2025-08" db="UniProtKB">
        <authorList>
            <consortium name="RefSeq"/>
        </authorList>
    </citation>
    <scope>IDENTIFICATION</scope>
    <source>
        <tissue evidence="14">Entire body</tissue>
    </source>
</reference>
<comment type="function">
    <text evidence="9">May be involved in vascular wall and kidney homeostasis.</text>
</comment>
<dbReference type="Proteomes" id="UP000192223">
    <property type="component" value="Unplaced"/>
</dbReference>
<evidence type="ECO:0000256" key="4">
    <source>
        <dbReference type="ARBA" id="ARBA00022645"/>
    </source>
</evidence>
<evidence type="ECO:0000256" key="7">
    <source>
        <dbReference type="ARBA" id="ARBA00022801"/>
    </source>
</evidence>
<dbReference type="InParanoid" id="A0A7F5RB52"/>
<feature type="chain" id="PRO_5028942252" description="Retinoid-inducible serine carboxypeptidase" evidence="12">
    <location>
        <begin position="20"/>
        <end position="441"/>
    </location>
</feature>
<dbReference type="GeneID" id="108741521"/>
<evidence type="ECO:0000256" key="12">
    <source>
        <dbReference type="SAM" id="SignalP"/>
    </source>
</evidence>
<dbReference type="Pfam" id="PF00450">
    <property type="entry name" value="Peptidase_S10"/>
    <property type="match status" value="1"/>
</dbReference>
<dbReference type="KEGG" id="apln:108741521"/>
<evidence type="ECO:0000256" key="11">
    <source>
        <dbReference type="ARBA" id="ARBA00077736"/>
    </source>
</evidence>
<evidence type="ECO:0000256" key="1">
    <source>
        <dbReference type="ARBA" id="ARBA00004613"/>
    </source>
</evidence>
<dbReference type="PANTHER" id="PTHR11802:SF3">
    <property type="entry name" value="RETINOID-INDUCIBLE SERINE CARBOXYPEPTIDASE"/>
    <property type="match status" value="1"/>
</dbReference>
<evidence type="ECO:0000256" key="5">
    <source>
        <dbReference type="ARBA" id="ARBA00022670"/>
    </source>
</evidence>
<dbReference type="InterPro" id="IPR029058">
    <property type="entry name" value="AB_hydrolase_fold"/>
</dbReference>
<dbReference type="GO" id="GO:0006508">
    <property type="term" value="P:proteolysis"/>
    <property type="evidence" value="ECO:0007669"/>
    <property type="project" value="UniProtKB-KW"/>
</dbReference>
<evidence type="ECO:0000256" key="3">
    <source>
        <dbReference type="ARBA" id="ARBA00022525"/>
    </source>
</evidence>
<dbReference type="GO" id="GO:0004185">
    <property type="term" value="F:serine-type carboxypeptidase activity"/>
    <property type="evidence" value="ECO:0007669"/>
    <property type="project" value="InterPro"/>
</dbReference>
<dbReference type="SUPFAM" id="SSF53474">
    <property type="entry name" value="alpha/beta-Hydrolases"/>
    <property type="match status" value="1"/>
</dbReference>
<dbReference type="InterPro" id="IPR001563">
    <property type="entry name" value="Peptidase_S10"/>
</dbReference>
<evidence type="ECO:0000256" key="6">
    <source>
        <dbReference type="ARBA" id="ARBA00022729"/>
    </source>
</evidence>
<evidence type="ECO:0000256" key="8">
    <source>
        <dbReference type="ARBA" id="ARBA00023180"/>
    </source>
</evidence>
<evidence type="ECO:0000256" key="10">
    <source>
        <dbReference type="ARBA" id="ARBA00070242"/>
    </source>
</evidence>
<protein>
    <recommendedName>
        <fullName evidence="10">Retinoid-inducible serine carboxypeptidase</fullName>
    </recommendedName>
    <alternativeName>
        <fullName evidence="11">Serine carboxypeptidase 1</fullName>
    </alternativeName>
</protein>
<keyword evidence="4" id="KW-0121">Carboxypeptidase</keyword>
<evidence type="ECO:0000256" key="9">
    <source>
        <dbReference type="ARBA" id="ARBA00055847"/>
    </source>
</evidence>
<keyword evidence="7" id="KW-0378">Hydrolase</keyword>
<evidence type="ECO:0000313" key="14">
    <source>
        <dbReference type="RefSeq" id="XP_025833189.1"/>
    </source>
</evidence>
<dbReference type="Gene3D" id="3.40.50.1820">
    <property type="entry name" value="alpha/beta hydrolase"/>
    <property type="match status" value="1"/>
</dbReference>
<evidence type="ECO:0000313" key="13">
    <source>
        <dbReference type="Proteomes" id="UP000192223"/>
    </source>
</evidence>
<organism evidence="13 14">
    <name type="scientific">Agrilus planipennis</name>
    <name type="common">Emerald ash borer</name>
    <name type="synonym">Agrilus marcopoli</name>
    <dbReference type="NCBI Taxonomy" id="224129"/>
    <lineage>
        <taxon>Eukaryota</taxon>
        <taxon>Metazoa</taxon>
        <taxon>Ecdysozoa</taxon>
        <taxon>Arthropoda</taxon>
        <taxon>Hexapoda</taxon>
        <taxon>Insecta</taxon>
        <taxon>Pterygota</taxon>
        <taxon>Neoptera</taxon>
        <taxon>Endopterygota</taxon>
        <taxon>Coleoptera</taxon>
        <taxon>Polyphaga</taxon>
        <taxon>Elateriformia</taxon>
        <taxon>Buprestoidea</taxon>
        <taxon>Buprestidae</taxon>
        <taxon>Agrilinae</taxon>
        <taxon>Agrilus</taxon>
    </lineage>
</organism>
<name>A0A7F5RB52_AGRPL</name>
<keyword evidence="6 12" id="KW-0732">Signal</keyword>
<dbReference type="FunFam" id="3.40.50.1820:FF:000075">
    <property type="entry name" value="Carboxypeptidase"/>
    <property type="match status" value="1"/>
</dbReference>
<gene>
    <name evidence="14" type="primary">LOC108741521</name>
</gene>
<dbReference type="PRINTS" id="PR00724">
    <property type="entry name" value="CRBOXYPTASEC"/>
</dbReference>
<feature type="signal peptide" evidence="12">
    <location>
        <begin position="1"/>
        <end position="19"/>
    </location>
</feature>
<sequence length="441" mass="49153">MFQVKYIVFILWLCDGIQGRTGFGPGEQEWGYVDVRKGAHMFWWLYYTTAPVSHYTERPLVIWLQGGPGGSSTGHGNFALLGPLDLDLNERNFTWVNLVNVLFVDNPVGTGFSYVDDARYLTTTNRQIGEDFAVLLKGILQVVPEFATVPIYIFGQSYGGKMAADIAVAIHEHVASGDLKCNLQGIALGNSWISPLDSVLNWAPFLLEVGAVDEKGYNAIDAAAQRTKRVYESGDYVRSTSEWSRTERVVWRESYNVDFYNILEQIPGDDAAAILRSISSTTPIAKPGEERKTYSEDELMNGPVKEALGLSVTWGAQSSPVFDYLSEDFMKPVTHTIEHLLNTTNIKVSVYSGQLDLICCTPGTYQWVTNLQWINKAHWTRAPRPAFAVSGINEGYVKKARNFAFYWINRAGHSSTENNPKGGRFVLLDVIGLSGKVSPEY</sequence>
<dbReference type="FunCoup" id="A0A7F5RB52">
    <property type="interactions" value="223"/>
</dbReference>
<comment type="subcellular location">
    <subcellularLocation>
        <location evidence="1">Secreted</location>
    </subcellularLocation>
</comment>
<keyword evidence="3" id="KW-0964">Secreted</keyword>
<dbReference type="OrthoDB" id="443318at2759"/>
<dbReference type="PANTHER" id="PTHR11802">
    <property type="entry name" value="SERINE PROTEASE FAMILY S10 SERINE CARBOXYPEPTIDASE"/>
    <property type="match status" value="1"/>
</dbReference>
<dbReference type="RefSeq" id="XP_025833189.1">
    <property type="nucleotide sequence ID" value="XM_025977404.1"/>
</dbReference>
<proteinExistence type="inferred from homology"/>
<keyword evidence="5" id="KW-0645">Protease</keyword>
<keyword evidence="13" id="KW-1185">Reference proteome</keyword>
<dbReference type="GO" id="GO:0005576">
    <property type="term" value="C:extracellular region"/>
    <property type="evidence" value="ECO:0007669"/>
    <property type="project" value="UniProtKB-SubCell"/>
</dbReference>
<keyword evidence="8" id="KW-0325">Glycoprotein</keyword>
<dbReference type="AlphaFoldDB" id="A0A7F5RB52"/>
<evidence type="ECO:0000256" key="2">
    <source>
        <dbReference type="ARBA" id="ARBA00009431"/>
    </source>
</evidence>
<comment type="similarity">
    <text evidence="2">Belongs to the peptidase S10 family.</text>
</comment>
<accession>A0A7F5RB52</accession>